<dbReference type="Pfam" id="PF09273">
    <property type="entry name" value="Rubis-subs-bind"/>
    <property type="match status" value="1"/>
</dbReference>
<evidence type="ECO:0000256" key="1">
    <source>
        <dbReference type="ARBA" id="ARBA00022603"/>
    </source>
</evidence>
<feature type="compositionally biased region" description="Basic residues" evidence="4">
    <location>
        <begin position="483"/>
        <end position="497"/>
    </location>
</feature>
<sequence>MTRGLALLAAASVCAVEYSPMGAAPTKPPSKKALDAYQKLLRKELLLSLPGANLSIGAEGVYAQTDMPPRALALSIPSKYVLTVQEALGSGVGSYINKRSRELPRTIPRHFILAMWVLFEKHMVGPRSRGLWHAWIDTLPPLDNCTYFWSEAELELLEEERALKKTYARRRKLEEEFHSLVRVLLAGGLQDELPDGVQIALADYAWAIHVVTRYALHLAWDFPILVPLSFRLHPIAASELLEFGEQSDPSIALYVAPEGVRKGAEFTVPYEDGAFNEDLLLHAGYVWDELAATRPRLMLSEGTRDLALPIERRRRRLRDAANWSSPMDFEQSSDELNAEMLAWLRLSFANAAELDAIVAAREDCSAPLSPYGHSDTEDQVVRALLATIDQQLSRYDHSVEEDEHILEHSRRTGKKLSPRAEIAVTYRKLSKQVLQRTASMAREHFKAYQQRRLPHGVRKSGAIGRQESADHGQVHELEPVEKKAKRKRKKRRKTGKPHNKDEL</sequence>
<evidence type="ECO:0000313" key="8">
    <source>
        <dbReference type="Proteomes" id="UP001515480"/>
    </source>
</evidence>
<keyword evidence="3" id="KW-0949">S-adenosyl-L-methionine</keyword>
<keyword evidence="2" id="KW-0808">Transferase</keyword>
<organism evidence="7 8">
    <name type="scientific">Prymnesium parvum</name>
    <name type="common">Toxic golden alga</name>
    <dbReference type="NCBI Taxonomy" id="97485"/>
    <lineage>
        <taxon>Eukaryota</taxon>
        <taxon>Haptista</taxon>
        <taxon>Haptophyta</taxon>
        <taxon>Prymnesiophyceae</taxon>
        <taxon>Prymnesiales</taxon>
        <taxon>Prymnesiaceae</taxon>
        <taxon>Prymnesium</taxon>
    </lineage>
</organism>
<feature type="signal peptide" evidence="5">
    <location>
        <begin position="1"/>
        <end position="15"/>
    </location>
</feature>
<evidence type="ECO:0000256" key="2">
    <source>
        <dbReference type="ARBA" id="ARBA00022679"/>
    </source>
</evidence>
<reference evidence="7 8" key="1">
    <citation type="journal article" date="2024" name="Science">
        <title>Giant polyketide synthase enzymes in the biosynthesis of giant marine polyether toxins.</title>
        <authorList>
            <person name="Fallon T.R."/>
            <person name="Shende V.V."/>
            <person name="Wierzbicki I.H."/>
            <person name="Pendleton A.L."/>
            <person name="Watervoot N.F."/>
            <person name="Auber R.P."/>
            <person name="Gonzalez D.J."/>
            <person name="Wisecaver J.H."/>
            <person name="Moore B.S."/>
        </authorList>
    </citation>
    <scope>NUCLEOTIDE SEQUENCE [LARGE SCALE GENOMIC DNA]</scope>
    <source>
        <strain evidence="7 8">12B1</strain>
    </source>
</reference>
<protein>
    <recommendedName>
        <fullName evidence="6">Rubisco LSMT substrate-binding domain-containing protein</fullName>
    </recommendedName>
</protein>
<dbReference type="SUPFAM" id="SSF81822">
    <property type="entry name" value="RuBisCo LSMT C-terminal, substrate-binding domain"/>
    <property type="match status" value="1"/>
</dbReference>
<feature type="compositionally biased region" description="Basic and acidic residues" evidence="4">
    <location>
        <begin position="467"/>
        <end position="482"/>
    </location>
</feature>
<dbReference type="PANTHER" id="PTHR13271:SF137">
    <property type="entry name" value="SET DOMAIN-CONTAINING PROTEIN"/>
    <property type="match status" value="1"/>
</dbReference>
<dbReference type="AlphaFoldDB" id="A0AB34J698"/>
<accession>A0AB34J698</accession>
<dbReference type="InterPro" id="IPR050600">
    <property type="entry name" value="SETD3_SETD6_MTase"/>
</dbReference>
<evidence type="ECO:0000256" key="5">
    <source>
        <dbReference type="SAM" id="SignalP"/>
    </source>
</evidence>
<name>A0AB34J698_PRYPA</name>
<dbReference type="CDD" id="cd10527">
    <property type="entry name" value="SET_LSMT"/>
    <property type="match status" value="1"/>
</dbReference>
<dbReference type="GO" id="GO:0032259">
    <property type="term" value="P:methylation"/>
    <property type="evidence" value="ECO:0007669"/>
    <property type="project" value="UniProtKB-KW"/>
</dbReference>
<keyword evidence="8" id="KW-1185">Reference proteome</keyword>
<keyword evidence="1" id="KW-0489">Methyltransferase</keyword>
<dbReference type="InterPro" id="IPR036464">
    <property type="entry name" value="Rubisco_LSMT_subst-bd_sf"/>
</dbReference>
<dbReference type="EMBL" id="JBGBPQ010000012">
    <property type="protein sequence ID" value="KAL1514957.1"/>
    <property type="molecule type" value="Genomic_DNA"/>
</dbReference>
<evidence type="ECO:0000256" key="3">
    <source>
        <dbReference type="ARBA" id="ARBA00022691"/>
    </source>
</evidence>
<feature type="chain" id="PRO_5044186556" description="Rubisco LSMT substrate-binding domain-containing protein" evidence="5">
    <location>
        <begin position="16"/>
        <end position="503"/>
    </location>
</feature>
<feature type="region of interest" description="Disordered" evidence="4">
    <location>
        <begin position="452"/>
        <end position="503"/>
    </location>
</feature>
<evidence type="ECO:0000313" key="7">
    <source>
        <dbReference type="EMBL" id="KAL1514957.1"/>
    </source>
</evidence>
<dbReference type="InterPro" id="IPR015353">
    <property type="entry name" value="Rubisco_LSMT_subst-bd"/>
</dbReference>
<dbReference type="InterPro" id="IPR046341">
    <property type="entry name" value="SET_dom_sf"/>
</dbReference>
<dbReference type="SUPFAM" id="SSF82199">
    <property type="entry name" value="SET domain"/>
    <property type="match status" value="1"/>
</dbReference>
<dbReference type="Gene3D" id="3.90.1410.10">
    <property type="entry name" value="set domain protein methyltransferase, domain 1"/>
    <property type="match status" value="1"/>
</dbReference>
<feature type="domain" description="Rubisco LSMT substrate-binding" evidence="6">
    <location>
        <begin position="330"/>
        <end position="434"/>
    </location>
</feature>
<dbReference type="Gene3D" id="3.90.1420.10">
    <property type="entry name" value="Rubisco LSMT, substrate-binding domain"/>
    <property type="match status" value="1"/>
</dbReference>
<comment type="caution">
    <text evidence="7">The sequence shown here is derived from an EMBL/GenBank/DDBJ whole genome shotgun (WGS) entry which is preliminary data.</text>
</comment>
<proteinExistence type="predicted"/>
<gene>
    <name evidence="7" type="ORF">AB1Y20_004033</name>
</gene>
<dbReference type="PANTHER" id="PTHR13271">
    <property type="entry name" value="UNCHARACTERIZED PUTATIVE METHYLTRANSFERASE"/>
    <property type="match status" value="1"/>
</dbReference>
<keyword evidence="5" id="KW-0732">Signal</keyword>
<evidence type="ECO:0000256" key="4">
    <source>
        <dbReference type="SAM" id="MobiDB-lite"/>
    </source>
</evidence>
<evidence type="ECO:0000259" key="6">
    <source>
        <dbReference type="Pfam" id="PF09273"/>
    </source>
</evidence>
<dbReference type="Proteomes" id="UP001515480">
    <property type="component" value="Unassembled WGS sequence"/>
</dbReference>
<dbReference type="GO" id="GO:0016279">
    <property type="term" value="F:protein-lysine N-methyltransferase activity"/>
    <property type="evidence" value="ECO:0007669"/>
    <property type="project" value="TreeGrafter"/>
</dbReference>